<dbReference type="GO" id="GO:0002218">
    <property type="term" value="P:activation of innate immune response"/>
    <property type="evidence" value="ECO:0007669"/>
    <property type="project" value="InterPro"/>
</dbReference>
<dbReference type="GeneID" id="105425034"/>
<dbReference type="GO" id="GO:0016239">
    <property type="term" value="P:positive regulation of macroautophagy"/>
    <property type="evidence" value="ECO:0007669"/>
    <property type="project" value="TreeGrafter"/>
</dbReference>
<proteinExistence type="predicted"/>
<keyword evidence="4 5" id="KW-0472">Membrane</keyword>
<dbReference type="RefSeq" id="XP_011633871.1">
    <property type="nucleotide sequence ID" value="XM_011635569.2"/>
</dbReference>
<organism evidence="8 9">
    <name type="scientific">Pogonomyrmex barbatus</name>
    <name type="common">red harvester ant</name>
    <dbReference type="NCBI Taxonomy" id="144034"/>
    <lineage>
        <taxon>Eukaryota</taxon>
        <taxon>Metazoa</taxon>
        <taxon>Ecdysozoa</taxon>
        <taxon>Arthropoda</taxon>
        <taxon>Hexapoda</taxon>
        <taxon>Insecta</taxon>
        <taxon>Pterygota</taxon>
        <taxon>Neoptera</taxon>
        <taxon>Endopterygota</taxon>
        <taxon>Hymenoptera</taxon>
        <taxon>Apocrita</taxon>
        <taxon>Aculeata</taxon>
        <taxon>Formicoidea</taxon>
        <taxon>Formicidae</taxon>
        <taxon>Myrmicinae</taxon>
        <taxon>Pogonomyrmex</taxon>
    </lineage>
</organism>
<keyword evidence="2 5" id="KW-0812">Transmembrane</keyword>
<dbReference type="InterPro" id="IPR055434">
    <property type="entry name" value="STING_TM"/>
</dbReference>
<dbReference type="Pfam" id="PF15009">
    <property type="entry name" value="STING_LBD"/>
    <property type="match status" value="1"/>
</dbReference>
<evidence type="ECO:0000313" key="9">
    <source>
        <dbReference type="RefSeq" id="XP_011633871.1"/>
    </source>
</evidence>
<dbReference type="OrthoDB" id="6053839at2759"/>
<dbReference type="Proteomes" id="UP000504615">
    <property type="component" value="Unplaced"/>
</dbReference>
<gene>
    <name evidence="9" type="primary">LOC105425034</name>
</gene>
<evidence type="ECO:0000256" key="3">
    <source>
        <dbReference type="ARBA" id="ARBA00022989"/>
    </source>
</evidence>
<feature type="transmembrane region" description="Helical" evidence="5">
    <location>
        <begin position="15"/>
        <end position="31"/>
    </location>
</feature>
<evidence type="ECO:0000256" key="5">
    <source>
        <dbReference type="SAM" id="Phobius"/>
    </source>
</evidence>
<name>A0A6I9VXE6_9HYME</name>
<keyword evidence="3 5" id="KW-1133">Transmembrane helix</keyword>
<evidence type="ECO:0000259" key="6">
    <source>
        <dbReference type="Pfam" id="PF15009"/>
    </source>
</evidence>
<dbReference type="PANTHER" id="PTHR34339">
    <property type="entry name" value="STIMULATOR OF INTERFERON GENES PROTEIN"/>
    <property type="match status" value="1"/>
</dbReference>
<dbReference type="InterPro" id="IPR055432">
    <property type="entry name" value="STING_LBD"/>
</dbReference>
<dbReference type="Gene3D" id="3.40.50.12100">
    <property type="entry name" value="Stimulator of interferon genes protein"/>
    <property type="match status" value="1"/>
</dbReference>
<sequence>MEGDRDSSVDRRVKAYGPVLFVLFAFAAYNVTKNGAVVTSLIATVLVTSVFLVLLLIGNVTLRLCQTLFSIVTHVSQHSDESVWSIVSYNFSLNTASATTVVFGALLFLGLTITIRRCPLSYAWDFGPYVCCPLIIFVYCLARMIDLDEWESRLQFDLSFMKGLDYGTGMAYSFYYGYLRLILPSTGTASKSIIEKIENFEDNHNVTFPIHRLFILIPSSGYIPPDLKDASYQWMESARELEEEKRSRAGNIGRVYRNNAYKIYPGGRMSGAEPVYAVVEGASALLTYHEVQKHNHPESVVYKRYKKEIIQIFHKKLYEILQSEPDTRDLCELIYYDDYDSQGTKVNVAEIILKRIAKMKKSA</sequence>
<dbReference type="GO" id="GO:0045087">
    <property type="term" value="P:innate immune response"/>
    <property type="evidence" value="ECO:0007669"/>
    <property type="project" value="TreeGrafter"/>
</dbReference>
<feature type="domain" description="STING ligand-binding" evidence="6">
    <location>
        <begin position="165"/>
        <end position="358"/>
    </location>
</feature>
<dbReference type="InterPro" id="IPR038623">
    <property type="entry name" value="STING_C_sf"/>
</dbReference>
<evidence type="ECO:0000256" key="4">
    <source>
        <dbReference type="ARBA" id="ARBA00023136"/>
    </source>
</evidence>
<protein>
    <submittedName>
        <fullName evidence="9">Stimulator of interferon genes protein</fullName>
    </submittedName>
</protein>
<feature type="transmembrane region" description="Helical" evidence="5">
    <location>
        <begin position="126"/>
        <end position="145"/>
    </location>
</feature>
<keyword evidence="8" id="KW-1185">Reference proteome</keyword>
<dbReference type="CTD" id="36016"/>
<comment type="subcellular location">
    <subcellularLocation>
        <location evidence="1">Membrane</location>
        <topology evidence="1">Multi-pass membrane protein</topology>
    </subcellularLocation>
</comment>
<evidence type="ECO:0000313" key="8">
    <source>
        <dbReference type="Proteomes" id="UP000504615"/>
    </source>
</evidence>
<evidence type="ECO:0000256" key="2">
    <source>
        <dbReference type="ARBA" id="ARBA00022692"/>
    </source>
</evidence>
<dbReference type="GO" id="GO:0061507">
    <property type="term" value="F:2',3'-cyclic GMP-AMP binding"/>
    <property type="evidence" value="ECO:0007669"/>
    <property type="project" value="TreeGrafter"/>
</dbReference>
<feature type="transmembrane region" description="Helical" evidence="5">
    <location>
        <begin position="37"/>
        <end position="57"/>
    </location>
</feature>
<accession>A0A6I9VXE6</accession>
<feature type="domain" description="STING transmembrane" evidence="7">
    <location>
        <begin position="47"/>
        <end position="141"/>
    </location>
</feature>
<dbReference type="PANTHER" id="PTHR34339:SF1">
    <property type="entry name" value="STIMULATOR OF INTERFERON GENES PROTEIN"/>
    <property type="match status" value="1"/>
</dbReference>
<dbReference type="AlphaFoldDB" id="A0A6I9VXE6"/>
<dbReference type="GO" id="GO:0061709">
    <property type="term" value="P:reticulophagy"/>
    <property type="evidence" value="ECO:0007669"/>
    <property type="project" value="TreeGrafter"/>
</dbReference>
<dbReference type="InterPro" id="IPR033952">
    <property type="entry name" value="STING_C"/>
</dbReference>
<dbReference type="CDD" id="cd12146">
    <property type="entry name" value="STING_C"/>
    <property type="match status" value="1"/>
</dbReference>
<dbReference type="GO" id="GO:0005789">
    <property type="term" value="C:endoplasmic reticulum membrane"/>
    <property type="evidence" value="ECO:0007669"/>
    <property type="project" value="TreeGrafter"/>
</dbReference>
<reference evidence="9" key="1">
    <citation type="submission" date="2025-08" db="UniProtKB">
        <authorList>
            <consortium name="RefSeq"/>
        </authorList>
    </citation>
    <scope>IDENTIFICATION</scope>
</reference>
<dbReference type="KEGG" id="pbar:105425034"/>
<evidence type="ECO:0000259" key="7">
    <source>
        <dbReference type="Pfam" id="PF23417"/>
    </source>
</evidence>
<dbReference type="Gene3D" id="1.20.5.5200">
    <property type="match status" value="1"/>
</dbReference>
<dbReference type="GO" id="GO:0035438">
    <property type="term" value="F:cyclic-di-GMP binding"/>
    <property type="evidence" value="ECO:0007669"/>
    <property type="project" value="InterPro"/>
</dbReference>
<evidence type="ECO:0000256" key="1">
    <source>
        <dbReference type="ARBA" id="ARBA00004141"/>
    </source>
</evidence>
<dbReference type="Pfam" id="PF23417">
    <property type="entry name" value="STING_TM"/>
    <property type="match status" value="1"/>
</dbReference>
<dbReference type="GO" id="GO:0005776">
    <property type="term" value="C:autophagosome"/>
    <property type="evidence" value="ECO:0007669"/>
    <property type="project" value="TreeGrafter"/>
</dbReference>
<dbReference type="GO" id="GO:0000045">
    <property type="term" value="P:autophagosome assembly"/>
    <property type="evidence" value="ECO:0007669"/>
    <property type="project" value="TreeGrafter"/>
</dbReference>
<feature type="transmembrane region" description="Helical" evidence="5">
    <location>
        <begin position="91"/>
        <end position="114"/>
    </location>
</feature>
<dbReference type="InterPro" id="IPR029158">
    <property type="entry name" value="STING"/>
</dbReference>
<dbReference type="GO" id="GO:0032481">
    <property type="term" value="P:positive regulation of type I interferon production"/>
    <property type="evidence" value="ECO:0007669"/>
    <property type="project" value="InterPro"/>
</dbReference>